<proteinExistence type="predicted"/>
<dbReference type="Proteomes" id="UP001153269">
    <property type="component" value="Unassembled WGS sequence"/>
</dbReference>
<dbReference type="AlphaFoldDB" id="A0A9N7V3A7"/>
<comment type="caution">
    <text evidence="1">The sequence shown here is derived from an EMBL/GenBank/DDBJ whole genome shotgun (WGS) entry which is preliminary data.</text>
</comment>
<protein>
    <submittedName>
        <fullName evidence="1">Uncharacterized protein</fullName>
    </submittedName>
</protein>
<name>A0A9N7V3A7_PLEPL</name>
<accession>A0A9N7V3A7</accession>
<gene>
    <name evidence="1" type="ORF">PLEPLA_LOCUS29506</name>
</gene>
<keyword evidence="2" id="KW-1185">Reference proteome</keyword>
<organism evidence="1 2">
    <name type="scientific">Pleuronectes platessa</name>
    <name type="common">European plaice</name>
    <dbReference type="NCBI Taxonomy" id="8262"/>
    <lineage>
        <taxon>Eukaryota</taxon>
        <taxon>Metazoa</taxon>
        <taxon>Chordata</taxon>
        <taxon>Craniata</taxon>
        <taxon>Vertebrata</taxon>
        <taxon>Euteleostomi</taxon>
        <taxon>Actinopterygii</taxon>
        <taxon>Neopterygii</taxon>
        <taxon>Teleostei</taxon>
        <taxon>Neoteleostei</taxon>
        <taxon>Acanthomorphata</taxon>
        <taxon>Carangaria</taxon>
        <taxon>Pleuronectiformes</taxon>
        <taxon>Pleuronectoidei</taxon>
        <taxon>Pleuronectidae</taxon>
        <taxon>Pleuronectes</taxon>
    </lineage>
</organism>
<evidence type="ECO:0000313" key="1">
    <source>
        <dbReference type="EMBL" id="CAB1441773.1"/>
    </source>
</evidence>
<reference evidence="1" key="1">
    <citation type="submission" date="2020-03" db="EMBL/GenBank/DDBJ databases">
        <authorList>
            <person name="Weist P."/>
        </authorList>
    </citation>
    <scope>NUCLEOTIDE SEQUENCE</scope>
</reference>
<sequence length="189" mass="19838">MARSGPAPVPACCITLKQAAYLASIPCDHAALKLVEGMIRLGCHIILGFQSSSCSGLHAFGCSGSFVGLSDPLVPGPKSAQNGDLFTEAKLLLVLLLLETLYFLVSAPWCTDPALTLLRITCSVGHTQPAISVTLSSGFYPNITVLCSPGTLTLVVGSHQPQSKFGRRLRLVGGMGLGLRMDEDEGDQP</sequence>
<dbReference type="EMBL" id="CADEAL010002702">
    <property type="protein sequence ID" value="CAB1441773.1"/>
    <property type="molecule type" value="Genomic_DNA"/>
</dbReference>
<evidence type="ECO:0000313" key="2">
    <source>
        <dbReference type="Proteomes" id="UP001153269"/>
    </source>
</evidence>